<dbReference type="NCBIfam" id="TIGR00933">
    <property type="entry name" value="2a38"/>
    <property type="match status" value="1"/>
</dbReference>
<dbReference type="PANTHER" id="PTHR32024">
    <property type="entry name" value="TRK SYSTEM POTASSIUM UPTAKE PROTEIN TRKG-RELATED"/>
    <property type="match status" value="1"/>
</dbReference>
<dbReference type="OrthoDB" id="9810952at2"/>
<evidence type="ECO:0000313" key="11">
    <source>
        <dbReference type="EMBL" id="SFS30408.1"/>
    </source>
</evidence>
<protein>
    <submittedName>
        <fullName evidence="11">Trk system potassium uptake protein TrkH</fullName>
    </submittedName>
</protein>
<keyword evidence="12" id="KW-1185">Reference proteome</keyword>
<evidence type="ECO:0000256" key="5">
    <source>
        <dbReference type="ARBA" id="ARBA00022692"/>
    </source>
</evidence>
<evidence type="ECO:0000256" key="4">
    <source>
        <dbReference type="ARBA" id="ARBA00022538"/>
    </source>
</evidence>
<feature type="transmembrane region" description="Helical" evidence="10">
    <location>
        <begin position="75"/>
        <end position="99"/>
    </location>
</feature>
<feature type="transmembrane region" description="Helical" evidence="10">
    <location>
        <begin position="411"/>
        <end position="432"/>
    </location>
</feature>
<gene>
    <name evidence="11" type="ORF">SAMN05444972_10147</name>
</gene>
<evidence type="ECO:0000256" key="2">
    <source>
        <dbReference type="ARBA" id="ARBA00022448"/>
    </source>
</evidence>
<proteinExistence type="predicted"/>
<keyword evidence="2" id="KW-0813">Transport</keyword>
<evidence type="ECO:0000256" key="6">
    <source>
        <dbReference type="ARBA" id="ARBA00022958"/>
    </source>
</evidence>
<comment type="subcellular location">
    <subcellularLocation>
        <location evidence="1">Cell membrane</location>
        <topology evidence="1">Multi-pass membrane protein</topology>
    </subcellularLocation>
</comment>
<dbReference type="GO" id="GO:0015379">
    <property type="term" value="F:potassium:chloride symporter activity"/>
    <property type="evidence" value="ECO:0007669"/>
    <property type="project" value="InterPro"/>
</dbReference>
<name>A0A1I6NR36_9BACL</name>
<evidence type="ECO:0000256" key="1">
    <source>
        <dbReference type="ARBA" id="ARBA00004651"/>
    </source>
</evidence>
<keyword evidence="4" id="KW-0633">Potassium transport</keyword>
<feature type="transmembrane region" description="Helical" evidence="10">
    <location>
        <begin position="351"/>
        <end position="375"/>
    </location>
</feature>
<dbReference type="EMBL" id="FPAA01000001">
    <property type="protein sequence ID" value="SFS30408.1"/>
    <property type="molecule type" value="Genomic_DNA"/>
</dbReference>
<feature type="transmembrane region" description="Helical" evidence="10">
    <location>
        <begin position="126"/>
        <end position="150"/>
    </location>
</feature>
<dbReference type="Pfam" id="PF02386">
    <property type="entry name" value="TrkH"/>
    <property type="match status" value="1"/>
</dbReference>
<accession>A0A1I6NR36</accession>
<evidence type="ECO:0000313" key="12">
    <source>
        <dbReference type="Proteomes" id="UP000198660"/>
    </source>
</evidence>
<reference evidence="12" key="1">
    <citation type="submission" date="2016-10" db="EMBL/GenBank/DDBJ databases">
        <authorList>
            <person name="Varghese N."/>
            <person name="Submissions S."/>
        </authorList>
    </citation>
    <scope>NUCLEOTIDE SEQUENCE [LARGE SCALE GENOMIC DNA]</scope>
    <source>
        <strain evidence="12">DSM 45789</strain>
    </source>
</reference>
<dbReference type="InterPro" id="IPR003445">
    <property type="entry name" value="Cat_transpt"/>
</dbReference>
<keyword evidence="9 10" id="KW-0472">Membrane</keyword>
<evidence type="ECO:0000256" key="10">
    <source>
        <dbReference type="SAM" id="Phobius"/>
    </source>
</evidence>
<feature type="transmembrane region" description="Helical" evidence="10">
    <location>
        <begin position="299"/>
        <end position="330"/>
    </location>
</feature>
<sequence>MAKRIIHSLSPLKILVLGFAVVILAGAVLLSLPIATESGESISFLDALFTATSAVCVTGLVVVDTATTFSTFGEGVILLLIQLGGLGFMTFGVLFAIFLGKRIGVKSRRVLQESFQQRHLQGIVRLTQLVLTITLVVEAVGVFLLSIRWVPEWGWSKGLYYALFHSVSAFNNAGFDLFGDEKPFSSLSKYVGDPLITLTIAGLFIIGGLGFVVMTDLIQCYKTRNRRLSLHTKLVLTGTGILIMMGTLSILLVEWANPRTLAHLSWSDKLLASFFQGVTPRTAGFNTLDIAHMYPASQFIIMMLMFVGAAPSSTGGGIKVTTFVIVLLAAWSMIRGQSDVVTYRRRIPYQLVYRALTVFVVSLTLIVTVTILLTITEHTGLTRALFEVVSASGTVGMSLNLTPELTPLGKVLITFTMFAGRLGPLTLAYALAKRDKQVLIRYPEESPLTG</sequence>
<evidence type="ECO:0000256" key="7">
    <source>
        <dbReference type="ARBA" id="ARBA00022989"/>
    </source>
</evidence>
<evidence type="ECO:0000256" key="3">
    <source>
        <dbReference type="ARBA" id="ARBA00022475"/>
    </source>
</evidence>
<feature type="transmembrane region" description="Helical" evidence="10">
    <location>
        <begin position="234"/>
        <end position="256"/>
    </location>
</feature>
<dbReference type="AlphaFoldDB" id="A0A1I6NR36"/>
<feature type="transmembrane region" description="Helical" evidence="10">
    <location>
        <begin position="44"/>
        <end position="63"/>
    </location>
</feature>
<organism evidence="11 12">
    <name type="scientific">Marininema halotolerans</name>
    <dbReference type="NCBI Taxonomy" id="1155944"/>
    <lineage>
        <taxon>Bacteria</taxon>
        <taxon>Bacillati</taxon>
        <taxon>Bacillota</taxon>
        <taxon>Bacilli</taxon>
        <taxon>Bacillales</taxon>
        <taxon>Thermoactinomycetaceae</taxon>
        <taxon>Marininema</taxon>
    </lineage>
</organism>
<dbReference type="InterPro" id="IPR004772">
    <property type="entry name" value="TrkH"/>
</dbReference>
<dbReference type="PANTHER" id="PTHR32024:SF1">
    <property type="entry name" value="KTR SYSTEM POTASSIUM UPTAKE PROTEIN B"/>
    <property type="match status" value="1"/>
</dbReference>
<keyword evidence="5 10" id="KW-0812">Transmembrane</keyword>
<keyword evidence="8" id="KW-0406">Ion transport</keyword>
<keyword evidence="6" id="KW-0630">Potassium</keyword>
<dbReference type="RefSeq" id="WP_091832088.1">
    <property type="nucleotide sequence ID" value="NZ_FPAA01000001.1"/>
</dbReference>
<keyword evidence="3" id="KW-1003">Cell membrane</keyword>
<evidence type="ECO:0000256" key="8">
    <source>
        <dbReference type="ARBA" id="ARBA00023065"/>
    </source>
</evidence>
<keyword evidence="7 10" id="KW-1133">Transmembrane helix</keyword>
<feature type="transmembrane region" description="Helical" evidence="10">
    <location>
        <begin position="195"/>
        <end position="214"/>
    </location>
</feature>
<evidence type="ECO:0000256" key="9">
    <source>
        <dbReference type="ARBA" id="ARBA00023136"/>
    </source>
</evidence>
<dbReference type="Proteomes" id="UP000198660">
    <property type="component" value="Unassembled WGS sequence"/>
</dbReference>
<dbReference type="GO" id="GO:0005886">
    <property type="term" value="C:plasma membrane"/>
    <property type="evidence" value="ECO:0007669"/>
    <property type="project" value="UniProtKB-SubCell"/>
</dbReference>
<feature type="transmembrane region" description="Helical" evidence="10">
    <location>
        <begin position="12"/>
        <end position="32"/>
    </location>
</feature>